<evidence type="ECO:0000313" key="4">
    <source>
        <dbReference type="Proteomes" id="UP001266305"/>
    </source>
</evidence>
<keyword evidence="1" id="KW-0677">Repeat</keyword>
<feature type="non-terminal residue" evidence="3">
    <location>
        <position position="1"/>
    </location>
</feature>
<gene>
    <name evidence="3" type="primary">APAF1_1</name>
    <name evidence="3" type="ORF">P7K49_020085</name>
</gene>
<dbReference type="Pfam" id="PF17908">
    <property type="entry name" value="APAF1_C"/>
    <property type="match status" value="1"/>
</dbReference>
<dbReference type="PANTHER" id="PTHR22845">
    <property type="entry name" value="APOPTOTIC PROTEASE-ACTIVATING FACTOR 1"/>
    <property type="match status" value="1"/>
</dbReference>
<reference evidence="3 4" key="1">
    <citation type="submission" date="2023-05" db="EMBL/GenBank/DDBJ databases">
        <title>B98-5 Cell Line De Novo Hybrid Assembly: An Optical Mapping Approach.</title>
        <authorList>
            <person name="Kananen K."/>
            <person name="Auerbach J.A."/>
            <person name="Kautto E."/>
            <person name="Blachly J.S."/>
        </authorList>
    </citation>
    <scope>NUCLEOTIDE SEQUENCE [LARGE SCALE GENOMIC DNA]</scope>
    <source>
        <strain evidence="3">B95-8</strain>
        <tissue evidence="3">Cell line</tissue>
    </source>
</reference>
<sequence length="61" mass="6940">DCAVSENFQEFLSLNGHLLGRQPFPNIVQLGLCEPETSEVYQQAKLQAKQEVDNGTLYLEW</sequence>
<keyword evidence="4" id="KW-1185">Reference proteome</keyword>
<comment type="caution">
    <text evidence="3">The sequence shown here is derived from an EMBL/GenBank/DDBJ whole genome shotgun (WGS) entry which is preliminary data.</text>
</comment>
<proteinExistence type="predicted"/>
<protein>
    <submittedName>
        <fullName evidence="3">WD repeat domain</fullName>
    </submittedName>
</protein>
<feature type="domain" description="APAF-1 helical" evidence="2">
    <location>
        <begin position="1"/>
        <end position="51"/>
    </location>
</feature>
<accession>A0ABQ9UZB8</accession>
<dbReference type="Gene3D" id="1.25.40.370">
    <property type="match status" value="1"/>
</dbReference>
<dbReference type="InterPro" id="IPR041452">
    <property type="entry name" value="APAF1_C"/>
</dbReference>
<dbReference type="PANTHER" id="PTHR22845:SF5">
    <property type="entry name" value="APOPTOTIC PROTEASE-ACTIVATING FACTOR 1"/>
    <property type="match status" value="1"/>
</dbReference>
<evidence type="ECO:0000313" key="3">
    <source>
        <dbReference type="EMBL" id="KAK2102418.1"/>
    </source>
</evidence>
<evidence type="ECO:0000259" key="2">
    <source>
        <dbReference type="Pfam" id="PF17908"/>
    </source>
</evidence>
<dbReference type="Proteomes" id="UP001266305">
    <property type="component" value="Unassembled WGS sequence"/>
</dbReference>
<organism evidence="3 4">
    <name type="scientific">Saguinus oedipus</name>
    <name type="common">Cotton-top tamarin</name>
    <name type="synonym">Oedipomidas oedipus</name>
    <dbReference type="NCBI Taxonomy" id="9490"/>
    <lineage>
        <taxon>Eukaryota</taxon>
        <taxon>Metazoa</taxon>
        <taxon>Chordata</taxon>
        <taxon>Craniata</taxon>
        <taxon>Vertebrata</taxon>
        <taxon>Euteleostomi</taxon>
        <taxon>Mammalia</taxon>
        <taxon>Eutheria</taxon>
        <taxon>Euarchontoglires</taxon>
        <taxon>Primates</taxon>
        <taxon>Haplorrhini</taxon>
        <taxon>Platyrrhini</taxon>
        <taxon>Cebidae</taxon>
        <taxon>Callitrichinae</taxon>
        <taxon>Saguinus</taxon>
    </lineage>
</organism>
<evidence type="ECO:0000256" key="1">
    <source>
        <dbReference type="ARBA" id="ARBA00022737"/>
    </source>
</evidence>
<dbReference type="EMBL" id="JASSZA010000009">
    <property type="protein sequence ID" value="KAK2102418.1"/>
    <property type="molecule type" value="Genomic_DNA"/>
</dbReference>
<feature type="non-terminal residue" evidence="3">
    <location>
        <position position="61"/>
    </location>
</feature>
<name>A0ABQ9UZB8_SAGOE</name>